<protein>
    <recommendedName>
        <fullName evidence="1">F-box domain-containing protein</fullName>
    </recommendedName>
</protein>
<proteinExistence type="predicted"/>
<sequence length="225" mass="26424">MSRLKKSQRPLRFWGSGPEDNVTVFKIPTTLDITPAPRIVEEIQTIQDEKLADTLITTTLHSRPHRQEPTLTTLPPEILLEIASHLHPVDRICLSLTCKTLLSNTLPALRITPADWLRFHYGRYSYRIPQTPNLYVRLANGWLPKDRFRYCRKCHKILPRCAEYFKQRLCKKRMPRFDHHVGNTGVTQKEWKSMGKRKRYSYFVEIWCRSSEEDAYDICLGFGGH</sequence>
<dbReference type="InterPro" id="IPR036047">
    <property type="entry name" value="F-box-like_dom_sf"/>
</dbReference>
<name>A0AA38X1G3_9EURO</name>
<feature type="domain" description="F-box" evidence="1">
    <location>
        <begin position="68"/>
        <end position="119"/>
    </location>
</feature>
<dbReference type="AlphaFoldDB" id="A0AA38X1G3"/>
<reference evidence="2" key="1">
    <citation type="submission" date="2022-10" db="EMBL/GenBank/DDBJ databases">
        <title>Culturing micro-colonial fungi from biological soil crusts in the Mojave desert and describing Neophaeococcomyces mojavensis, and introducing the new genera and species Taxawa tesnikishii.</title>
        <authorList>
            <person name="Kurbessoian T."/>
            <person name="Stajich J.E."/>
        </authorList>
    </citation>
    <scope>NUCLEOTIDE SEQUENCE</scope>
    <source>
        <strain evidence="2">TK_41</strain>
    </source>
</reference>
<dbReference type="InterPro" id="IPR001810">
    <property type="entry name" value="F-box_dom"/>
</dbReference>
<evidence type="ECO:0000259" key="1">
    <source>
        <dbReference type="PROSITE" id="PS50181"/>
    </source>
</evidence>
<evidence type="ECO:0000313" key="3">
    <source>
        <dbReference type="Proteomes" id="UP001172673"/>
    </source>
</evidence>
<accession>A0AA38X1G3</accession>
<dbReference type="Proteomes" id="UP001172673">
    <property type="component" value="Unassembled WGS sequence"/>
</dbReference>
<comment type="caution">
    <text evidence="2">The sequence shown here is derived from an EMBL/GenBank/DDBJ whole genome shotgun (WGS) entry which is preliminary data.</text>
</comment>
<gene>
    <name evidence="2" type="ORF">H2200_010426</name>
</gene>
<evidence type="ECO:0000313" key="2">
    <source>
        <dbReference type="EMBL" id="KAJ9605037.1"/>
    </source>
</evidence>
<organism evidence="2 3">
    <name type="scientific">Cladophialophora chaetospira</name>
    <dbReference type="NCBI Taxonomy" id="386627"/>
    <lineage>
        <taxon>Eukaryota</taxon>
        <taxon>Fungi</taxon>
        <taxon>Dikarya</taxon>
        <taxon>Ascomycota</taxon>
        <taxon>Pezizomycotina</taxon>
        <taxon>Eurotiomycetes</taxon>
        <taxon>Chaetothyriomycetidae</taxon>
        <taxon>Chaetothyriales</taxon>
        <taxon>Herpotrichiellaceae</taxon>
        <taxon>Cladophialophora</taxon>
    </lineage>
</organism>
<dbReference type="CDD" id="cd09917">
    <property type="entry name" value="F-box_SF"/>
    <property type="match status" value="1"/>
</dbReference>
<dbReference type="EMBL" id="JAPDRK010000017">
    <property type="protein sequence ID" value="KAJ9605037.1"/>
    <property type="molecule type" value="Genomic_DNA"/>
</dbReference>
<keyword evidence="3" id="KW-1185">Reference proteome</keyword>
<dbReference type="PROSITE" id="PS50181">
    <property type="entry name" value="FBOX"/>
    <property type="match status" value="1"/>
</dbReference>
<dbReference type="Gene3D" id="1.20.1280.50">
    <property type="match status" value="1"/>
</dbReference>
<dbReference type="Pfam" id="PF12937">
    <property type="entry name" value="F-box-like"/>
    <property type="match status" value="1"/>
</dbReference>
<dbReference type="SUPFAM" id="SSF81383">
    <property type="entry name" value="F-box domain"/>
    <property type="match status" value="1"/>
</dbReference>